<accession>A0AAV7F225</accession>
<sequence length="71" mass="8359">MPSVLGQFLKKRETMIPTAISFHGGSSSHRLKQLEKWNRRAFAVLFGIRETFFFTISQFSSHYCLEYLQTR</sequence>
<dbReference type="Proteomes" id="UP000825729">
    <property type="component" value="Unassembled WGS sequence"/>
</dbReference>
<evidence type="ECO:0000313" key="2">
    <source>
        <dbReference type="Proteomes" id="UP000825729"/>
    </source>
</evidence>
<comment type="caution">
    <text evidence="1">The sequence shown here is derived from an EMBL/GenBank/DDBJ whole genome shotgun (WGS) entry which is preliminary data.</text>
</comment>
<keyword evidence="2" id="KW-1185">Reference proteome</keyword>
<gene>
    <name evidence="1" type="ORF">H6P81_006522</name>
</gene>
<proteinExistence type="predicted"/>
<reference evidence="1 2" key="1">
    <citation type="submission" date="2021-07" db="EMBL/GenBank/DDBJ databases">
        <title>The Aristolochia fimbriata genome: insights into angiosperm evolution, floral development and chemical biosynthesis.</title>
        <authorList>
            <person name="Jiao Y."/>
        </authorList>
    </citation>
    <scope>NUCLEOTIDE SEQUENCE [LARGE SCALE GENOMIC DNA]</scope>
    <source>
        <strain evidence="1">IBCAS-2021</strain>
        <tissue evidence="1">Leaf</tissue>
    </source>
</reference>
<protein>
    <submittedName>
        <fullName evidence="1">Uncharacterized protein</fullName>
    </submittedName>
</protein>
<dbReference type="AlphaFoldDB" id="A0AAV7F225"/>
<organism evidence="1 2">
    <name type="scientific">Aristolochia fimbriata</name>
    <name type="common">White veined hardy Dutchman's pipe vine</name>
    <dbReference type="NCBI Taxonomy" id="158543"/>
    <lineage>
        <taxon>Eukaryota</taxon>
        <taxon>Viridiplantae</taxon>
        <taxon>Streptophyta</taxon>
        <taxon>Embryophyta</taxon>
        <taxon>Tracheophyta</taxon>
        <taxon>Spermatophyta</taxon>
        <taxon>Magnoliopsida</taxon>
        <taxon>Magnoliidae</taxon>
        <taxon>Piperales</taxon>
        <taxon>Aristolochiaceae</taxon>
        <taxon>Aristolochia</taxon>
    </lineage>
</organism>
<dbReference type="EMBL" id="JAINDJ010000003">
    <property type="protein sequence ID" value="KAG9453618.1"/>
    <property type="molecule type" value="Genomic_DNA"/>
</dbReference>
<name>A0AAV7F225_ARIFI</name>
<evidence type="ECO:0000313" key="1">
    <source>
        <dbReference type="EMBL" id="KAG9453618.1"/>
    </source>
</evidence>